<dbReference type="VEuPathDB" id="FungiDB:I7I51_04982"/>
<evidence type="ECO:0000259" key="1">
    <source>
        <dbReference type="Pfam" id="PF00596"/>
    </source>
</evidence>
<gene>
    <name evidence="2" type="ORF">I7I51_04982</name>
</gene>
<dbReference type="Gene3D" id="3.40.225.10">
    <property type="entry name" value="Class II aldolase/adducin N-terminal domain"/>
    <property type="match status" value="1"/>
</dbReference>
<dbReference type="EMBL" id="CP069110">
    <property type="protein sequence ID" value="QSS60185.1"/>
    <property type="molecule type" value="Genomic_DNA"/>
</dbReference>
<evidence type="ECO:0000313" key="2">
    <source>
        <dbReference type="EMBL" id="QSS60185.1"/>
    </source>
</evidence>
<proteinExistence type="predicted"/>
<protein>
    <recommendedName>
        <fullName evidence="1">Class II aldolase/adducin N-terminal domain-containing protein</fullName>
    </recommendedName>
</protein>
<feature type="domain" description="Class II aldolase/adducin N-terminal" evidence="1">
    <location>
        <begin position="71"/>
        <end position="159"/>
    </location>
</feature>
<dbReference type="OrthoDB" id="3238794at2759"/>
<name>A0A8A1M3K0_AJECA</name>
<dbReference type="PANTHER" id="PTHR10672">
    <property type="entry name" value="ADDUCIN"/>
    <property type="match status" value="1"/>
</dbReference>
<dbReference type="SUPFAM" id="SSF53639">
    <property type="entry name" value="AraD/HMP-PK domain-like"/>
    <property type="match status" value="1"/>
</dbReference>
<dbReference type="PANTHER" id="PTHR10672:SF39">
    <property type="entry name" value="CLASS II ALDOLASE_ADDUCIN N-TERMINAL DOMAIN-CONTAINING PROTEIN"/>
    <property type="match status" value="1"/>
</dbReference>
<sequence length="232" mass="26289">MAPSIVKEEPIALMSKKDRRQQEKKSLNKVQIHNRTVTVQKLNIRQYPKFNGLEEERLYRKQHLAAGVSGLNPRSQHFSQISDSDLILINENDDVVIGTEPVNSAAFAIHSEIHKARHNVSLACHAHSVSGKAVFDRELDMMTQDALRFYQSHAVYSEFRGVVLNREGDARGWQGGDFAESRAVDTGTGHKKIIIDEEKAEVTAKQLRAQIWSGRRSRVIMMSSLRGRMDRS</sequence>
<accession>A0A8A1M3K0</accession>
<reference evidence="2" key="1">
    <citation type="submission" date="2021-01" db="EMBL/GenBank/DDBJ databases">
        <title>Chromosome-level genome assembly of a human fungal pathogen reveals clustering of transcriptionally co-regulated genes.</title>
        <authorList>
            <person name="Voorhies M."/>
            <person name="Cohen S."/>
            <person name="Shea T.P."/>
            <person name="Petrus S."/>
            <person name="Munoz J.F."/>
            <person name="Poplawski S."/>
            <person name="Goldman W.E."/>
            <person name="Michael T."/>
            <person name="Cuomo C.A."/>
            <person name="Sil A."/>
            <person name="Beyhan S."/>
        </authorList>
    </citation>
    <scope>NUCLEOTIDE SEQUENCE</scope>
    <source>
        <strain evidence="2">WU24</strain>
    </source>
</reference>
<dbReference type="Proteomes" id="UP000663671">
    <property type="component" value="Chromosome 4"/>
</dbReference>
<dbReference type="InterPro" id="IPR036409">
    <property type="entry name" value="Aldolase_II/adducin_N_sf"/>
</dbReference>
<dbReference type="GO" id="GO:0005856">
    <property type="term" value="C:cytoskeleton"/>
    <property type="evidence" value="ECO:0007669"/>
    <property type="project" value="TreeGrafter"/>
</dbReference>
<dbReference type="GO" id="GO:0051015">
    <property type="term" value="F:actin filament binding"/>
    <property type="evidence" value="ECO:0007669"/>
    <property type="project" value="TreeGrafter"/>
</dbReference>
<dbReference type="Pfam" id="PF00596">
    <property type="entry name" value="Aldolase_II"/>
    <property type="match status" value="1"/>
</dbReference>
<dbReference type="InterPro" id="IPR051017">
    <property type="entry name" value="Aldolase-II_Adducin_sf"/>
</dbReference>
<dbReference type="AlphaFoldDB" id="A0A8A1M3K0"/>
<dbReference type="InterPro" id="IPR001303">
    <property type="entry name" value="Aldolase_II/adducin_N"/>
</dbReference>
<organism evidence="2 3">
    <name type="scientific">Ajellomyces capsulatus</name>
    <name type="common">Darling's disease fungus</name>
    <name type="synonym">Histoplasma capsulatum</name>
    <dbReference type="NCBI Taxonomy" id="5037"/>
    <lineage>
        <taxon>Eukaryota</taxon>
        <taxon>Fungi</taxon>
        <taxon>Dikarya</taxon>
        <taxon>Ascomycota</taxon>
        <taxon>Pezizomycotina</taxon>
        <taxon>Eurotiomycetes</taxon>
        <taxon>Eurotiomycetidae</taxon>
        <taxon>Onygenales</taxon>
        <taxon>Ajellomycetaceae</taxon>
        <taxon>Histoplasma</taxon>
    </lineage>
</organism>
<evidence type="ECO:0000313" key="3">
    <source>
        <dbReference type="Proteomes" id="UP000663671"/>
    </source>
</evidence>